<dbReference type="EMBL" id="BGPR01068045">
    <property type="protein sequence ID" value="GBO42083.1"/>
    <property type="molecule type" value="Genomic_DNA"/>
</dbReference>
<proteinExistence type="predicted"/>
<comment type="caution">
    <text evidence="1">The sequence shown here is derived from an EMBL/GenBank/DDBJ whole genome shotgun (WGS) entry which is preliminary data.</text>
</comment>
<name>A0A4Y2WXG4_ARAVE</name>
<dbReference type="Proteomes" id="UP000499080">
    <property type="component" value="Unassembled WGS sequence"/>
</dbReference>
<keyword evidence="2" id="KW-1185">Reference proteome</keyword>
<dbReference type="AlphaFoldDB" id="A0A4Y2WXG4"/>
<evidence type="ECO:0000313" key="2">
    <source>
        <dbReference type="Proteomes" id="UP000499080"/>
    </source>
</evidence>
<accession>A0A4Y2WXG4</accession>
<gene>
    <name evidence="1" type="ORF">AVEN_163693_1</name>
</gene>
<protein>
    <submittedName>
        <fullName evidence="1">Uncharacterized protein</fullName>
    </submittedName>
</protein>
<reference evidence="1 2" key="1">
    <citation type="journal article" date="2019" name="Sci. Rep.">
        <title>Orb-weaving spider Araneus ventricosus genome elucidates the spidroin gene catalogue.</title>
        <authorList>
            <person name="Kono N."/>
            <person name="Nakamura H."/>
            <person name="Ohtoshi R."/>
            <person name="Moran D.A.P."/>
            <person name="Shinohara A."/>
            <person name="Yoshida Y."/>
            <person name="Fujiwara M."/>
            <person name="Mori M."/>
            <person name="Tomita M."/>
            <person name="Arakawa K."/>
        </authorList>
    </citation>
    <scope>NUCLEOTIDE SEQUENCE [LARGE SCALE GENOMIC DNA]</scope>
</reference>
<organism evidence="1 2">
    <name type="scientific">Araneus ventricosus</name>
    <name type="common">Orbweaver spider</name>
    <name type="synonym">Epeira ventricosa</name>
    <dbReference type="NCBI Taxonomy" id="182803"/>
    <lineage>
        <taxon>Eukaryota</taxon>
        <taxon>Metazoa</taxon>
        <taxon>Ecdysozoa</taxon>
        <taxon>Arthropoda</taxon>
        <taxon>Chelicerata</taxon>
        <taxon>Arachnida</taxon>
        <taxon>Araneae</taxon>
        <taxon>Araneomorphae</taxon>
        <taxon>Entelegynae</taxon>
        <taxon>Araneoidea</taxon>
        <taxon>Araneidae</taxon>
        <taxon>Araneus</taxon>
    </lineage>
</organism>
<sequence>MADCPSILVGSSAILAPEQLAAQETLWDALEGISQVLQLTLAIRSCHTYPLRRVLGSWLNRCSSTTTIYNTLYFGSI</sequence>
<evidence type="ECO:0000313" key="1">
    <source>
        <dbReference type="EMBL" id="GBO42083.1"/>
    </source>
</evidence>